<evidence type="ECO:0000313" key="3">
    <source>
        <dbReference type="Proteomes" id="UP000706039"/>
    </source>
</evidence>
<evidence type="ECO:0000256" key="1">
    <source>
        <dbReference type="SAM" id="Phobius"/>
    </source>
</evidence>
<sequence length="131" mass="13509">MTDTDTRIVRKILSFDALTCLAAGAAMAFGAELLSGPTGLHQLLLLVAGCSLFPVAGLFAWMARTPQLSRALVMLAVIGNAGWVAASLAVLALTTPTAFGIIFVAAQALVVAILAWLELRHAPHGRGMAAA</sequence>
<feature type="transmembrane region" description="Helical" evidence="1">
    <location>
        <begin position="73"/>
        <end position="93"/>
    </location>
</feature>
<dbReference type="Proteomes" id="UP000706039">
    <property type="component" value="Unassembled WGS sequence"/>
</dbReference>
<organism evidence="2 3">
    <name type="scientific">Sphingomonas colocasiae</name>
    <dbReference type="NCBI Taxonomy" id="1848973"/>
    <lineage>
        <taxon>Bacteria</taxon>
        <taxon>Pseudomonadati</taxon>
        <taxon>Pseudomonadota</taxon>
        <taxon>Alphaproteobacteria</taxon>
        <taxon>Sphingomonadales</taxon>
        <taxon>Sphingomonadaceae</taxon>
        <taxon>Sphingomonas</taxon>
    </lineage>
</organism>
<gene>
    <name evidence="2" type="ORF">K7G82_01305</name>
</gene>
<reference evidence="2 3" key="1">
    <citation type="submission" date="2021-08" db="EMBL/GenBank/DDBJ databases">
        <authorList>
            <person name="Tuo L."/>
        </authorList>
    </citation>
    <scope>NUCLEOTIDE SEQUENCE [LARGE SCALE GENOMIC DNA]</scope>
    <source>
        <strain evidence="2 3">JCM 31229</strain>
    </source>
</reference>
<dbReference type="RefSeq" id="WP_222988004.1">
    <property type="nucleotide sequence ID" value="NZ_JAINVV010000001.1"/>
</dbReference>
<keyword evidence="1" id="KW-1133">Transmembrane helix</keyword>
<dbReference type="EMBL" id="JAINVV010000001">
    <property type="protein sequence ID" value="MBY8820906.1"/>
    <property type="molecule type" value="Genomic_DNA"/>
</dbReference>
<proteinExistence type="predicted"/>
<evidence type="ECO:0000313" key="2">
    <source>
        <dbReference type="EMBL" id="MBY8820906.1"/>
    </source>
</evidence>
<keyword evidence="1" id="KW-0472">Membrane</keyword>
<keyword evidence="1" id="KW-0812">Transmembrane</keyword>
<accession>A0ABS7PHY5</accession>
<feature type="transmembrane region" description="Helical" evidence="1">
    <location>
        <begin position="12"/>
        <end position="31"/>
    </location>
</feature>
<feature type="transmembrane region" description="Helical" evidence="1">
    <location>
        <begin position="99"/>
        <end position="119"/>
    </location>
</feature>
<comment type="caution">
    <text evidence="2">The sequence shown here is derived from an EMBL/GenBank/DDBJ whole genome shotgun (WGS) entry which is preliminary data.</text>
</comment>
<feature type="transmembrane region" description="Helical" evidence="1">
    <location>
        <begin position="43"/>
        <end position="61"/>
    </location>
</feature>
<protein>
    <submittedName>
        <fullName evidence="2">Uncharacterized protein</fullName>
    </submittedName>
</protein>
<name>A0ABS7PHY5_9SPHN</name>
<keyword evidence="3" id="KW-1185">Reference proteome</keyword>